<gene>
    <name evidence="3" type="ORF">QWJ08_18145</name>
</gene>
<dbReference type="Pfam" id="PF03473">
    <property type="entry name" value="MOSC"/>
    <property type="match status" value="1"/>
</dbReference>
<evidence type="ECO:0000313" key="4">
    <source>
        <dbReference type="Proteomes" id="UP001169719"/>
    </source>
</evidence>
<dbReference type="InterPro" id="IPR006058">
    <property type="entry name" value="2Fe2S_fd_BS"/>
</dbReference>
<dbReference type="Pfam" id="PF03476">
    <property type="entry name" value="MOSC_N"/>
    <property type="match status" value="1"/>
</dbReference>
<dbReference type="SUPFAM" id="SSF54292">
    <property type="entry name" value="2Fe-2S ferredoxin-like"/>
    <property type="match status" value="1"/>
</dbReference>
<protein>
    <submittedName>
        <fullName evidence="3">YcbX family protein</fullName>
    </submittedName>
</protein>
<sequence length="372" mass="41374">MTTQQQTTATLSGIHVYPIKSIRGIELSSAWVEKQGLAFDRRLMLASADGVMVTARKYPQLVLVKAALTAKGLVLSYPGKPSLHLDYSQFKMTPTEAVVWSDSFTAYTVDEGADEWFSELLDMDVELLFTGEDSNRMREKLGHNVSFADGYPLLIISKASLDELNDRSTERHKMAQFRPNIVVSGTEPFAEDSWKRFKIGEVEFEIMKPCERCILTTVETTTGKKRENREPLNTLAKFRANEFGQVFFGQNVRALNEGVIEAGSVVEVLEYQEPDFYADQEKQTVESKSVTLIVDGVEIQGNNQEPLLNQAEAQGVKMRSSCRSGLCGACKVKVTSGEVKQPNAPAITEHEKEQGYALACCCVPETDIEVMS</sequence>
<name>A0ABT7Y5E0_9VIBR</name>
<dbReference type="InterPro" id="IPR005302">
    <property type="entry name" value="MoCF_Sase_C"/>
</dbReference>
<dbReference type="PROSITE" id="PS51340">
    <property type="entry name" value="MOSC"/>
    <property type="match status" value="1"/>
</dbReference>
<organism evidence="3 4">
    <name type="scientific">Vibrio agarivorans</name>
    <dbReference type="NCBI Taxonomy" id="153622"/>
    <lineage>
        <taxon>Bacteria</taxon>
        <taxon>Pseudomonadati</taxon>
        <taxon>Pseudomonadota</taxon>
        <taxon>Gammaproteobacteria</taxon>
        <taxon>Vibrionales</taxon>
        <taxon>Vibrionaceae</taxon>
        <taxon>Vibrio</taxon>
    </lineage>
</organism>
<dbReference type="InterPro" id="IPR005303">
    <property type="entry name" value="MOCOS_middle"/>
</dbReference>
<dbReference type="SUPFAM" id="SSF50800">
    <property type="entry name" value="PK beta-barrel domain-like"/>
    <property type="match status" value="1"/>
</dbReference>
<dbReference type="Proteomes" id="UP001169719">
    <property type="component" value="Unassembled WGS sequence"/>
</dbReference>
<evidence type="ECO:0000259" key="2">
    <source>
        <dbReference type="PROSITE" id="PS51340"/>
    </source>
</evidence>
<accession>A0ABT7Y5E0</accession>
<evidence type="ECO:0000313" key="3">
    <source>
        <dbReference type="EMBL" id="MDN2483267.1"/>
    </source>
</evidence>
<dbReference type="InterPro" id="IPR011037">
    <property type="entry name" value="Pyrv_Knase-like_insert_dom_sf"/>
</dbReference>
<dbReference type="PANTHER" id="PTHR14237">
    <property type="entry name" value="MOLYBDOPTERIN COFACTOR SULFURASE MOSC"/>
    <property type="match status" value="1"/>
</dbReference>
<dbReference type="InterPro" id="IPR001041">
    <property type="entry name" value="2Fe-2S_ferredoxin-type"/>
</dbReference>
<feature type="domain" description="2Fe-2S ferredoxin-type" evidence="1">
    <location>
        <begin position="288"/>
        <end position="372"/>
    </location>
</feature>
<evidence type="ECO:0000259" key="1">
    <source>
        <dbReference type="PROSITE" id="PS51085"/>
    </source>
</evidence>
<keyword evidence="4" id="KW-1185">Reference proteome</keyword>
<dbReference type="PANTHER" id="PTHR14237:SF19">
    <property type="entry name" value="MITOCHONDRIAL AMIDOXIME REDUCING COMPONENT 1"/>
    <property type="match status" value="1"/>
</dbReference>
<dbReference type="PROSITE" id="PS00197">
    <property type="entry name" value="2FE2S_FER_1"/>
    <property type="match status" value="1"/>
</dbReference>
<dbReference type="PROSITE" id="PS51085">
    <property type="entry name" value="2FE2S_FER_2"/>
    <property type="match status" value="1"/>
</dbReference>
<dbReference type="InterPro" id="IPR036010">
    <property type="entry name" value="2Fe-2S_ferredoxin-like_sf"/>
</dbReference>
<feature type="domain" description="MOSC" evidence="2">
    <location>
        <begin position="125"/>
        <end position="269"/>
    </location>
</feature>
<proteinExistence type="predicted"/>
<dbReference type="Gene3D" id="3.10.20.30">
    <property type="match status" value="1"/>
</dbReference>
<dbReference type="Pfam" id="PF00111">
    <property type="entry name" value="Fer2"/>
    <property type="match status" value="1"/>
</dbReference>
<dbReference type="SUPFAM" id="SSF141673">
    <property type="entry name" value="MOSC N-terminal domain-like"/>
    <property type="match status" value="1"/>
</dbReference>
<dbReference type="InterPro" id="IPR012675">
    <property type="entry name" value="Beta-grasp_dom_sf"/>
</dbReference>
<reference evidence="3" key="1">
    <citation type="submission" date="2024-05" db="EMBL/GenBank/DDBJ databases">
        <title>Genome Sequences of Four Agar- Degrading Marine Bacteria.</title>
        <authorList>
            <person name="Phillips E.K."/>
            <person name="Shaffer J.C."/>
            <person name="Henson M.W."/>
            <person name="Temperton B."/>
            <person name="Thrash C.J."/>
            <person name="Martin M.O."/>
        </authorList>
    </citation>
    <scope>NUCLEOTIDE SEQUENCE</scope>
    <source>
        <strain evidence="3">EKP203</strain>
    </source>
</reference>
<dbReference type="CDD" id="cd00207">
    <property type="entry name" value="fer2"/>
    <property type="match status" value="1"/>
</dbReference>
<comment type="caution">
    <text evidence="3">The sequence shown here is derived from an EMBL/GenBank/DDBJ whole genome shotgun (WGS) entry which is preliminary data.</text>
</comment>
<dbReference type="EMBL" id="JAUEOZ010000002">
    <property type="protein sequence ID" value="MDN2483267.1"/>
    <property type="molecule type" value="Genomic_DNA"/>
</dbReference>